<protein>
    <recommendedName>
        <fullName evidence="3">Nuclease SbcCD subunit C</fullName>
    </recommendedName>
</protein>
<gene>
    <name evidence="6" type="ORF">DW099_15140</name>
</gene>
<dbReference type="PANTHER" id="PTHR32114">
    <property type="entry name" value="ABC TRANSPORTER ABCH.3"/>
    <property type="match status" value="1"/>
</dbReference>
<keyword evidence="4" id="KW-0175">Coiled coil</keyword>
<feature type="compositionally biased region" description="Basic and acidic residues" evidence="5">
    <location>
        <begin position="490"/>
        <end position="499"/>
    </location>
</feature>
<dbReference type="PANTHER" id="PTHR32114:SF2">
    <property type="entry name" value="ABC TRANSPORTER ABCH.3"/>
    <property type="match status" value="1"/>
</dbReference>
<proteinExistence type="inferred from homology"/>
<dbReference type="Proteomes" id="UP000284841">
    <property type="component" value="Unassembled WGS sequence"/>
</dbReference>
<feature type="region of interest" description="Disordered" evidence="5">
    <location>
        <begin position="474"/>
        <end position="506"/>
    </location>
</feature>
<dbReference type="GO" id="GO:0006302">
    <property type="term" value="P:double-strand break repair"/>
    <property type="evidence" value="ECO:0007669"/>
    <property type="project" value="InterPro"/>
</dbReference>
<sequence length="920" mass="101844">MRPTKLTISAFGPYAGRQVLDLDKLGTKGIYLVTGDTGAGKTTIFDAITFALYGETSGDIRRSDMLRSKYAADDVPTEVELIFAYGGKEYTVRRNPEYQRPSKRGGGIVTQKADAQLTYPDGNIVTKTKDVTAAVESILGVNRNQFTQIAMIAQGEFLKLLLAPTEDRKKIFRKIFKTELFQELQDRLKSESGKLSQRLEEIKNSIGQYIDGLEIEENEELLKNAKDSDILLADLIGKVDDVIASDQAEQDKIEGDIAKIEKRLTQVNVDLGKAEEVERTEVALQEVSSALGEKKERLQLLLAEYEAEQKREPEQSALRQQIALAENELPRYDELDQVRKELDARRDALKAALDQREEQKNLQDKCALLLNDAKEKLEAVKDAGREEAVLEGRLQQAESRLNAVEALGGALKEWESLSKRLEEEQQKYLAAAAKAEKLQQKYQQMNRAFLDEQAGILALALDAGMPCPVCGATEHPSPAAKTADAPSESDLEKAKKKSETAQADAASCSAEASTLGGKVTAKEEELKKKGAELFDEVVFAELSMKIAGEVKENKSQIGDLKELLRLEQEKLQQKARLEAQIPKLETELQKRQETLASLDQQSAALEGVIKESEKTLASVAARLKYESKAQAERQIKKLQSEADAMQKTLEKARDGYTACKEEVSTLQGRVESLSGQLEAAPEYDVGVMRRRQAELTEEKKALSESFTAISARIGSNSAALEKIRSQAENLAEISEKWGWVKVLSNTANGNLGGKEKIMLETYVQMRYFDLVIQRANRRLMVMSDGQYELKRRNEAENNRSQSGLELDVIDHYNGSQRSVRTLSGGESFKASLCLALGLSDEIQSSAGGIRLDTMFVDEGFGSLDDESLQQAIKVLSGLSEGNKLVGIISHVGELKERIEKQIVVTKDRAGGSRAEMNCDI</sequence>
<dbReference type="InterPro" id="IPR027417">
    <property type="entry name" value="P-loop_NTPase"/>
</dbReference>
<dbReference type="Gene3D" id="1.10.287.1490">
    <property type="match status" value="1"/>
</dbReference>
<feature type="coiled-coil region" evidence="4">
    <location>
        <begin position="257"/>
        <end position="448"/>
    </location>
</feature>
<dbReference type="Gene3D" id="3.40.50.300">
    <property type="entry name" value="P-loop containing nucleotide triphosphate hydrolases"/>
    <property type="match status" value="2"/>
</dbReference>
<dbReference type="SUPFAM" id="SSF52540">
    <property type="entry name" value="P-loop containing nucleoside triphosphate hydrolases"/>
    <property type="match status" value="1"/>
</dbReference>
<evidence type="ECO:0000256" key="2">
    <source>
        <dbReference type="ARBA" id="ARBA00011322"/>
    </source>
</evidence>
<evidence type="ECO:0000313" key="6">
    <source>
        <dbReference type="EMBL" id="RHJ86167.1"/>
    </source>
</evidence>
<comment type="subunit">
    <text evidence="2">Heterodimer of SbcC and SbcD.</text>
</comment>
<evidence type="ECO:0000256" key="3">
    <source>
        <dbReference type="ARBA" id="ARBA00013368"/>
    </source>
</evidence>
<organism evidence="6 7">
    <name type="scientific">Emergencia timonensis</name>
    <dbReference type="NCBI Taxonomy" id="1776384"/>
    <lineage>
        <taxon>Bacteria</taxon>
        <taxon>Bacillati</taxon>
        <taxon>Bacillota</taxon>
        <taxon>Clostridia</taxon>
        <taxon>Peptostreptococcales</taxon>
        <taxon>Anaerovoracaceae</taxon>
        <taxon>Emergencia</taxon>
    </lineage>
</organism>
<accession>A0A415DZB0</accession>
<dbReference type="EMBL" id="QRMS01000004">
    <property type="protein sequence ID" value="RHJ86167.1"/>
    <property type="molecule type" value="Genomic_DNA"/>
</dbReference>
<evidence type="ECO:0000256" key="1">
    <source>
        <dbReference type="ARBA" id="ARBA00006930"/>
    </source>
</evidence>
<name>A0A415DZB0_9FIRM</name>
<dbReference type="RefSeq" id="WP_118336242.1">
    <property type="nucleotide sequence ID" value="NZ_AP025567.1"/>
</dbReference>
<comment type="similarity">
    <text evidence="1">Belongs to the SMC family. SbcC subfamily.</text>
</comment>
<evidence type="ECO:0000256" key="5">
    <source>
        <dbReference type="SAM" id="MobiDB-lite"/>
    </source>
</evidence>
<dbReference type="AlphaFoldDB" id="A0A415DZB0"/>
<comment type="caution">
    <text evidence="6">The sequence shown here is derived from an EMBL/GenBank/DDBJ whole genome shotgun (WGS) entry which is preliminary data.</text>
</comment>
<feature type="coiled-coil region" evidence="4">
    <location>
        <begin position="560"/>
        <end position="655"/>
    </location>
</feature>
<dbReference type="STRING" id="1776384.GCA_900086585_01573"/>
<keyword evidence="7" id="KW-1185">Reference proteome</keyword>
<dbReference type="Pfam" id="PF13555">
    <property type="entry name" value="AAA_29"/>
    <property type="match status" value="1"/>
</dbReference>
<reference evidence="6 7" key="1">
    <citation type="submission" date="2018-08" db="EMBL/GenBank/DDBJ databases">
        <title>A genome reference for cultivated species of the human gut microbiota.</title>
        <authorList>
            <person name="Zou Y."/>
            <person name="Xue W."/>
            <person name="Luo G."/>
        </authorList>
    </citation>
    <scope>NUCLEOTIDE SEQUENCE [LARGE SCALE GENOMIC DNA]</scope>
    <source>
        <strain evidence="6 7">AM07-24</strain>
    </source>
</reference>
<evidence type="ECO:0000313" key="7">
    <source>
        <dbReference type="Proteomes" id="UP000284841"/>
    </source>
</evidence>
<dbReference type="Pfam" id="PF13558">
    <property type="entry name" value="SbcC_Walker_B"/>
    <property type="match status" value="1"/>
</dbReference>
<evidence type="ECO:0000256" key="4">
    <source>
        <dbReference type="SAM" id="Coils"/>
    </source>
</evidence>
<dbReference type="OrthoDB" id="9795626at2"/>
<dbReference type="GO" id="GO:0016887">
    <property type="term" value="F:ATP hydrolysis activity"/>
    <property type="evidence" value="ECO:0007669"/>
    <property type="project" value="InterPro"/>
</dbReference>